<dbReference type="AlphaFoldDB" id="A0A2H4S6S4"/>
<evidence type="ECO:0000256" key="1">
    <source>
        <dbReference type="ARBA" id="ARBA00009686"/>
    </source>
</evidence>
<proteinExistence type="inferred from homology"/>
<comment type="similarity">
    <text evidence="1">Belongs to the phosducin family.</text>
</comment>
<dbReference type="InterPro" id="IPR024253">
    <property type="entry name" value="Phosducin_thioredoxin-like_dom"/>
</dbReference>
<dbReference type="InterPro" id="IPR036249">
    <property type="entry name" value="Thioredoxin-like_sf"/>
</dbReference>
<feature type="region of interest" description="Disordered" evidence="2">
    <location>
        <begin position="248"/>
        <end position="277"/>
    </location>
</feature>
<evidence type="ECO:0000313" key="4">
    <source>
        <dbReference type="EMBL" id="ATY58825.1"/>
    </source>
</evidence>
<dbReference type="PANTHER" id="PTHR46052">
    <property type="entry name" value="PHOSDUCIN-LIKE PROTEIN"/>
    <property type="match status" value="1"/>
</dbReference>
<dbReference type="GO" id="GO:0008277">
    <property type="term" value="P:regulation of G protein-coupled receptor signaling pathway"/>
    <property type="evidence" value="ECO:0007669"/>
    <property type="project" value="InterPro"/>
</dbReference>
<dbReference type="Pfam" id="PF02114">
    <property type="entry name" value="Phosducin"/>
    <property type="match status" value="1"/>
</dbReference>
<name>A0A2H4S6S4_CORMI</name>
<sequence>MMLSFCEIPRRADDEQTTEHPVRPTPRDCRSISRRARAARTTCQWNVGQRNAVSDLQDHAVIGPRLDDAAKAWLFVLCLSDRPCDTGESTATASLPASQFVAKLTRGAGSHKPFAAVLFFPESPLFSPSHMASNTAAQDEFNQLVSNNTARATTHPEDKHDTDLSDRDLSEEETYRNTQIDAAMRTTTAASELKLPPASFDSGRFTGVKGVIADARSYETARKTKWVDRARNARRSILGFAGMTSTTGNSVTITGGARSDSDTDDDAKSHNDEDSFLSEWRESRRRELESAANRAVRTRKTSPSVRIYGRLDEVDAMGYLDAIEKVNRETTVVVFVCDHECEVSATIEDALVPLVHANPTTHFVKVHYDEIEFDPAAVPSLLAYRNQGDLVANLTGIIEMMPDDDSFDSASLKRILQQHRAL</sequence>
<feature type="domain" description="Phosducin" evidence="3">
    <location>
        <begin position="306"/>
        <end position="414"/>
    </location>
</feature>
<dbReference type="CDD" id="cd02987">
    <property type="entry name" value="Phd_like_Phd"/>
    <property type="match status" value="1"/>
</dbReference>
<dbReference type="InterPro" id="IPR051499">
    <property type="entry name" value="Phosducin-like_reg"/>
</dbReference>
<dbReference type="Gene3D" id="3.40.30.10">
    <property type="entry name" value="Glutaredoxin"/>
    <property type="match status" value="1"/>
</dbReference>
<feature type="compositionally biased region" description="Basic and acidic residues" evidence="2">
    <location>
        <begin position="266"/>
        <end position="277"/>
    </location>
</feature>
<dbReference type="VEuPathDB" id="FungiDB:CCM_09459"/>
<gene>
    <name evidence="4" type="ORF">A9K55_002325</name>
</gene>
<dbReference type="SUPFAM" id="SSF52833">
    <property type="entry name" value="Thioredoxin-like"/>
    <property type="match status" value="1"/>
</dbReference>
<accession>A0A2H4S6S4</accession>
<dbReference type="InterPro" id="IPR001200">
    <property type="entry name" value="Phosducin"/>
</dbReference>
<dbReference type="PANTHER" id="PTHR46052:SF1">
    <property type="entry name" value="PHOSDUCIN-LIKE PROTEIN"/>
    <property type="match status" value="1"/>
</dbReference>
<feature type="compositionally biased region" description="Basic and acidic residues" evidence="2">
    <location>
        <begin position="154"/>
        <end position="168"/>
    </location>
</feature>
<dbReference type="EMBL" id="CP023322">
    <property type="protein sequence ID" value="ATY58825.1"/>
    <property type="molecule type" value="Genomic_DNA"/>
</dbReference>
<evidence type="ECO:0000313" key="5">
    <source>
        <dbReference type="Proteomes" id="UP000323067"/>
    </source>
</evidence>
<organism evidence="4 5">
    <name type="scientific">Cordyceps militaris</name>
    <name type="common">Caterpillar fungus</name>
    <name type="synonym">Clavaria militaris</name>
    <dbReference type="NCBI Taxonomy" id="73501"/>
    <lineage>
        <taxon>Eukaryota</taxon>
        <taxon>Fungi</taxon>
        <taxon>Dikarya</taxon>
        <taxon>Ascomycota</taxon>
        <taxon>Pezizomycotina</taxon>
        <taxon>Sordariomycetes</taxon>
        <taxon>Hypocreomycetidae</taxon>
        <taxon>Hypocreales</taxon>
        <taxon>Cordycipitaceae</taxon>
        <taxon>Cordyceps</taxon>
    </lineage>
</organism>
<evidence type="ECO:0000256" key="2">
    <source>
        <dbReference type="SAM" id="MobiDB-lite"/>
    </source>
</evidence>
<dbReference type="Proteomes" id="UP000323067">
    <property type="component" value="Chromosome iv"/>
</dbReference>
<reference evidence="4 5" key="1">
    <citation type="journal article" date="2017" name="BMC Genomics">
        <title>Chromosome level assembly and secondary metabolite potential of the parasitic fungus Cordyceps militaris.</title>
        <authorList>
            <person name="Kramer G.J."/>
            <person name="Nodwell J.R."/>
        </authorList>
    </citation>
    <scope>NUCLEOTIDE SEQUENCE [LARGE SCALE GENOMIC DNA]</scope>
    <source>
        <strain evidence="4 5">ATCC 34164</strain>
    </source>
</reference>
<dbReference type="OrthoDB" id="70588at2759"/>
<protein>
    <submittedName>
        <fullName evidence="4">Phosducin</fullName>
    </submittedName>
</protein>
<dbReference type="VEuPathDB" id="FungiDB:A9K55_002325"/>
<evidence type="ECO:0000259" key="3">
    <source>
        <dbReference type="Pfam" id="PF02114"/>
    </source>
</evidence>
<feature type="region of interest" description="Disordered" evidence="2">
    <location>
        <begin position="151"/>
        <end position="173"/>
    </location>
</feature>